<evidence type="ECO:0000256" key="8">
    <source>
        <dbReference type="ARBA" id="ARBA00022786"/>
    </source>
</evidence>
<name>A0A8C4NDE2_EPTBU</name>
<dbReference type="PROSITE" id="PS50089">
    <property type="entry name" value="ZF_RING_2"/>
    <property type="match status" value="1"/>
</dbReference>
<evidence type="ECO:0000256" key="2">
    <source>
        <dbReference type="ARBA" id="ARBA00004123"/>
    </source>
</evidence>
<dbReference type="GeneTree" id="ENSGT00940000153680"/>
<evidence type="ECO:0000256" key="9">
    <source>
        <dbReference type="ARBA" id="ARBA00022833"/>
    </source>
</evidence>
<keyword evidence="15" id="KW-1185">Reference proteome</keyword>
<dbReference type="PANTHER" id="PTHR23328">
    <property type="entry name" value="RING-TYPE DOMAIN-CONTAINING PROTEIN"/>
    <property type="match status" value="1"/>
</dbReference>
<keyword evidence="8" id="KW-0833">Ubl conjugation pathway</keyword>
<dbReference type="InterPro" id="IPR013083">
    <property type="entry name" value="Znf_RING/FYVE/PHD"/>
</dbReference>
<reference evidence="14" key="1">
    <citation type="submission" date="2025-08" db="UniProtKB">
        <authorList>
            <consortium name="Ensembl"/>
        </authorList>
    </citation>
    <scope>IDENTIFICATION</scope>
</reference>
<dbReference type="SMART" id="SM00184">
    <property type="entry name" value="RING"/>
    <property type="match status" value="1"/>
</dbReference>
<dbReference type="Gene3D" id="3.30.40.10">
    <property type="entry name" value="Zinc/RING finger domain, C3HC4 (zinc finger)"/>
    <property type="match status" value="1"/>
</dbReference>
<keyword evidence="12" id="KW-0175">Coiled coil</keyword>
<evidence type="ECO:0000256" key="3">
    <source>
        <dbReference type="ARBA" id="ARBA00012483"/>
    </source>
</evidence>
<dbReference type="GO" id="GO:0005634">
    <property type="term" value="C:nucleus"/>
    <property type="evidence" value="ECO:0007669"/>
    <property type="project" value="UniProtKB-SubCell"/>
</dbReference>
<dbReference type="InterPro" id="IPR001841">
    <property type="entry name" value="Znf_RING"/>
</dbReference>
<evidence type="ECO:0000256" key="4">
    <source>
        <dbReference type="ARBA" id="ARBA00022679"/>
    </source>
</evidence>
<keyword evidence="9" id="KW-0862">Zinc</keyword>
<evidence type="ECO:0000256" key="11">
    <source>
        <dbReference type="PROSITE-ProRule" id="PRU00175"/>
    </source>
</evidence>
<feature type="coiled-coil region" evidence="12">
    <location>
        <begin position="123"/>
        <end position="150"/>
    </location>
</feature>
<evidence type="ECO:0000256" key="6">
    <source>
        <dbReference type="ARBA" id="ARBA00022763"/>
    </source>
</evidence>
<dbReference type="AlphaFoldDB" id="A0A8C4NDE2"/>
<dbReference type="CDD" id="cd22249">
    <property type="entry name" value="UDM1_RNF168_RNF169-like"/>
    <property type="match status" value="1"/>
</dbReference>
<keyword evidence="7 11" id="KW-0863">Zinc-finger</keyword>
<reference evidence="14" key="2">
    <citation type="submission" date="2025-09" db="UniProtKB">
        <authorList>
            <consortium name="Ensembl"/>
        </authorList>
    </citation>
    <scope>IDENTIFICATION</scope>
</reference>
<dbReference type="GO" id="GO:0006302">
    <property type="term" value="P:double-strand break repair"/>
    <property type="evidence" value="ECO:0007669"/>
    <property type="project" value="TreeGrafter"/>
</dbReference>
<comment type="subcellular location">
    <subcellularLocation>
        <location evidence="2">Nucleus</location>
    </subcellularLocation>
</comment>
<comment type="catalytic activity">
    <reaction evidence="1">
        <text>S-ubiquitinyl-[E2 ubiquitin-conjugating enzyme]-L-cysteine + [acceptor protein]-L-lysine = [E2 ubiquitin-conjugating enzyme]-L-cysteine + N(6)-ubiquitinyl-[acceptor protein]-L-lysine.</text>
        <dbReference type="EC" id="2.3.2.27"/>
    </reaction>
</comment>
<keyword evidence="4" id="KW-0808">Transferase</keyword>
<evidence type="ECO:0000256" key="1">
    <source>
        <dbReference type="ARBA" id="ARBA00000900"/>
    </source>
</evidence>
<dbReference type="Ensembl" id="ENSEBUT00000005477.1">
    <property type="protein sequence ID" value="ENSEBUP00000005039.1"/>
    <property type="gene ID" value="ENSEBUG00000003463.1"/>
</dbReference>
<keyword evidence="10" id="KW-0539">Nucleus</keyword>
<keyword evidence="6" id="KW-0227">DNA damage</keyword>
<protein>
    <recommendedName>
        <fullName evidence="3">RING-type E3 ubiquitin transferase</fullName>
        <ecNumber evidence="3">2.3.2.27</ecNumber>
    </recommendedName>
</protein>
<evidence type="ECO:0000256" key="12">
    <source>
        <dbReference type="SAM" id="Coils"/>
    </source>
</evidence>
<dbReference type="SUPFAM" id="SSF57850">
    <property type="entry name" value="RING/U-box"/>
    <property type="match status" value="1"/>
</dbReference>
<evidence type="ECO:0000259" key="13">
    <source>
        <dbReference type="PROSITE" id="PS50089"/>
    </source>
</evidence>
<dbReference type="GO" id="GO:0008270">
    <property type="term" value="F:zinc ion binding"/>
    <property type="evidence" value="ECO:0007669"/>
    <property type="project" value="UniProtKB-KW"/>
</dbReference>
<dbReference type="InterPro" id="IPR051657">
    <property type="entry name" value="RNF168/RNF169_E3_ubiq-ligase"/>
</dbReference>
<dbReference type="Pfam" id="PF00097">
    <property type="entry name" value="zf-C3HC4"/>
    <property type="match status" value="1"/>
</dbReference>
<organism evidence="14 15">
    <name type="scientific">Eptatretus burgeri</name>
    <name type="common">Inshore hagfish</name>
    <dbReference type="NCBI Taxonomy" id="7764"/>
    <lineage>
        <taxon>Eukaryota</taxon>
        <taxon>Metazoa</taxon>
        <taxon>Chordata</taxon>
        <taxon>Craniata</taxon>
        <taxon>Vertebrata</taxon>
        <taxon>Cyclostomata</taxon>
        <taxon>Myxini</taxon>
        <taxon>Myxiniformes</taxon>
        <taxon>Myxinidae</taxon>
        <taxon>Eptatretinae</taxon>
        <taxon>Eptatretus</taxon>
    </lineage>
</organism>
<proteinExistence type="predicted"/>
<dbReference type="GO" id="GO:0061630">
    <property type="term" value="F:ubiquitin protein ligase activity"/>
    <property type="evidence" value="ECO:0007669"/>
    <property type="project" value="UniProtKB-EC"/>
</dbReference>
<sequence>MLLEHKAGAHPEDTLPLDECVCSICLDIYVEPVTMPCQHTLCMPCFQENCAKVNLRCPMCRRRVSTWMRKAVRNAGLVNRSLWDRVRRSYPQLCQRRLNGQDSIMDEDYYHSPPRLCEPGEMRQEFENMLRKYEEERRKEDELERRMSEEYIAHLLATNKHRSIGSNHTKTLWQVWVFLFF</sequence>
<keyword evidence="5" id="KW-0479">Metal-binding</keyword>
<evidence type="ECO:0000313" key="14">
    <source>
        <dbReference type="Ensembl" id="ENSEBUP00000005039.1"/>
    </source>
</evidence>
<dbReference type="GO" id="GO:0031491">
    <property type="term" value="F:nucleosome binding"/>
    <property type="evidence" value="ECO:0007669"/>
    <property type="project" value="TreeGrafter"/>
</dbReference>
<feature type="domain" description="RING-type" evidence="13">
    <location>
        <begin position="22"/>
        <end position="61"/>
    </location>
</feature>
<evidence type="ECO:0000313" key="15">
    <source>
        <dbReference type="Proteomes" id="UP000694388"/>
    </source>
</evidence>
<evidence type="ECO:0000256" key="10">
    <source>
        <dbReference type="ARBA" id="ARBA00023242"/>
    </source>
</evidence>
<dbReference type="InterPro" id="IPR018957">
    <property type="entry name" value="Znf_C3HC4_RING-type"/>
</dbReference>
<dbReference type="EC" id="2.3.2.27" evidence="3"/>
<dbReference type="Proteomes" id="UP000694388">
    <property type="component" value="Unplaced"/>
</dbReference>
<evidence type="ECO:0000256" key="7">
    <source>
        <dbReference type="ARBA" id="ARBA00022771"/>
    </source>
</evidence>
<dbReference type="GO" id="GO:0035861">
    <property type="term" value="C:site of double-strand break"/>
    <property type="evidence" value="ECO:0007669"/>
    <property type="project" value="TreeGrafter"/>
</dbReference>
<accession>A0A8C4NDE2</accession>
<evidence type="ECO:0000256" key="5">
    <source>
        <dbReference type="ARBA" id="ARBA00022723"/>
    </source>
</evidence>
<dbReference type="PANTHER" id="PTHR23328:SF0">
    <property type="entry name" value="RING-TYPE DOMAIN-CONTAINING PROTEIN"/>
    <property type="match status" value="1"/>
</dbReference>
<dbReference type="OMA" id="VWKRRLK"/>